<proteinExistence type="predicted"/>
<dbReference type="InterPro" id="IPR007137">
    <property type="entry name" value="DUF348"/>
</dbReference>
<comment type="caution">
    <text evidence="4">The sequence shown here is derived from an EMBL/GenBank/DDBJ whole genome shotgun (WGS) entry which is preliminary data.</text>
</comment>
<dbReference type="PROSITE" id="PS51109">
    <property type="entry name" value="G5"/>
    <property type="match status" value="1"/>
</dbReference>
<accession>A0A086ZSQ4</accession>
<feature type="domain" description="G5" evidence="3">
    <location>
        <begin position="218"/>
        <end position="298"/>
    </location>
</feature>
<protein>
    <submittedName>
        <fullName evidence="4">Lytic transglycosylase</fullName>
    </submittedName>
</protein>
<dbReference type="InterPro" id="IPR023346">
    <property type="entry name" value="Lysozyme-like_dom_sf"/>
</dbReference>
<evidence type="ECO:0000256" key="1">
    <source>
        <dbReference type="ARBA" id="ARBA00022729"/>
    </source>
</evidence>
<dbReference type="SMART" id="SM01208">
    <property type="entry name" value="G5"/>
    <property type="match status" value="1"/>
</dbReference>
<organism evidence="4 5">
    <name type="scientific">Bifidobacterium biavatii DSM 23969</name>
    <dbReference type="NCBI Taxonomy" id="1437608"/>
    <lineage>
        <taxon>Bacteria</taxon>
        <taxon>Bacillati</taxon>
        <taxon>Actinomycetota</taxon>
        <taxon>Actinomycetes</taxon>
        <taxon>Bifidobacteriales</taxon>
        <taxon>Bifidobacteriaceae</taxon>
        <taxon>Bifidobacterium</taxon>
    </lineage>
</organism>
<feature type="compositionally biased region" description="Low complexity" evidence="2">
    <location>
        <begin position="430"/>
        <end position="506"/>
    </location>
</feature>
<dbReference type="Pfam" id="PF07501">
    <property type="entry name" value="G5"/>
    <property type="match status" value="1"/>
</dbReference>
<feature type="region of interest" description="Disordered" evidence="2">
    <location>
        <begin position="297"/>
        <end position="506"/>
    </location>
</feature>
<evidence type="ECO:0000313" key="4">
    <source>
        <dbReference type="EMBL" id="KFI49554.1"/>
    </source>
</evidence>
<dbReference type="SUPFAM" id="SSF53955">
    <property type="entry name" value="Lysozyme-like"/>
    <property type="match status" value="1"/>
</dbReference>
<dbReference type="Gene3D" id="2.20.230.10">
    <property type="entry name" value="Resuscitation-promoting factor rpfb"/>
    <property type="match status" value="1"/>
</dbReference>
<dbReference type="EMBL" id="JGYN01000023">
    <property type="protein sequence ID" value="KFI49554.1"/>
    <property type="molecule type" value="Genomic_DNA"/>
</dbReference>
<reference evidence="4 5" key="1">
    <citation type="submission" date="2014-03" db="EMBL/GenBank/DDBJ databases">
        <title>Genomics of Bifidobacteria.</title>
        <authorList>
            <person name="Ventura M."/>
            <person name="Milani C."/>
            <person name="Lugli G.A."/>
        </authorList>
    </citation>
    <scope>NUCLEOTIDE SEQUENCE [LARGE SCALE GENOMIC DNA]</scope>
    <source>
        <strain evidence="4 5">DSM 23969</strain>
    </source>
</reference>
<dbReference type="AlphaFoldDB" id="A0A086ZSQ4"/>
<feature type="compositionally biased region" description="Low complexity" evidence="2">
    <location>
        <begin position="309"/>
        <end position="415"/>
    </location>
</feature>
<feature type="compositionally biased region" description="Gly residues" evidence="2">
    <location>
        <begin position="416"/>
        <end position="429"/>
    </location>
</feature>
<evidence type="ECO:0000259" key="3">
    <source>
        <dbReference type="PROSITE" id="PS51109"/>
    </source>
</evidence>
<name>A0A086ZSQ4_9BIFI</name>
<dbReference type="Proteomes" id="UP000029108">
    <property type="component" value="Unassembled WGS sequence"/>
</dbReference>
<evidence type="ECO:0000256" key="2">
    <source>
        <dbReference type="SAM" id="MobiDB-lite"/>
    </source>
</evidence>
<dbReference type="Pfam" id="PF03990">
    <property type="entry name" value="DUF348"/>
    <property type="match status" value="3"/>
</dbReference>
<dbReference type="InterPro" id="IPR011098">
    <property type="entry name" value="G5_dom"/>
</dbReference>
<dbReference type="STRING" id="1437608.GCA_000771645_01124"/>
<dbReference type="Gene3D" id="1.10.530.10">
    <property type="match status" value="1"/>
</dbReference>
<evidence type="ECO:0000313" key="5">
    <source>
        <dbReference type="Proteomes" id="UP000029108"/>
    </source>
</evidence>
<gene>
    <name evidence="4" type="ORF">BBIA_0981</name>
</gene>
<dbReference type="eggNOG" id="COG3583">
    <property type="taxonomic scope" value="Bacteria"/>
</dbReference>
<keyword evidence="1" id="KW-0732">Signal</keyword>
<keyword evidence="5" id="KW-1185">Reference proteome</keyword>
<sequence length="614" mass="62566">MRDVVPAYGKMVTMARRWTPQRFVKLRRLRVAASAIVVLAVSLGMFMFTARKTVAITVNGETTTVTTYAMSASRLLESQGIDVKTHDIVESSAGGEKLTNHSVVTVQSAYQTTISIDGQEVPFWTTATSAAQLLGFFEANEHAAAKVTVNIDNIYSKLTGGLVINADGPVTVIADGKSSVAPNGKLPAASILDSKGITLGKEDRVSVEKDGGKTILRVQRVTHGEETRTVAVPHGTQTIEDPSLAAGTTVVRQQGEDGEKQQTYSVTYVDGKKESEKLKSETTTKIAIDTIIAVGTKQPETSKSDDADSSASSGKTNGQSSGTSGSQSSDDANADTNADTNGNAGGKNDSANGGSSANGSNGASGNGTTTNGSTDKNNGNASSNGSSSSNGTSGNAGNSKPNGGTSGNGKPNNSGGTNGGSSSGSGSSGNSGNTGSNGNSSNSGDSNANGSGNAGNNGNSSNSGSSNNSNSNTNSSGNAGNNSNNSNSGSSSNGNGNTGNSSSDASNARLWRPTAAQAQAYASGAAAQRGWTGDDWTALVKLWNRESGWSWSAENKSSGAYGIPQALPGSKMADFGADWKNDAAVQIDWGLAYIAQRYGSPSKAWEHSEKEGWY</sequence>